<dbReference type="EMBL" id="NRSH01000070">
    <property type="protein sequence ID" value="MBK1726814.1"/>
    <property type="molecule type" value="Genomic_DNA"/>
</dbReference>
<dbReference type="InterPro" id="IPR000182">
    <property type="entry name" value="GNAT_dom"/>
</dbReference>
<comment type="caution">
    <text evidence="2">The sequence shown here is derived from an EMBL/GenBank/DDBJ whole genome shotgun (WGS) entry which is preliminary data.</text>
</comment>
<evidence type="ECO:0000313" key="2">
    <source>
        <dbReference type="EMBL" id="MBK1726814.1"/>
    </source>
</evidence>
<dbReference type="PANTHER" id="PTHR43415:SF3">
    <property type="entry name" value="GNAT-FAMILY ACETYLTRANSFERASE"/>
    <property type="match status" value="1"/>
</dbReference>
<dbReference type="Pfam" id="PF00583">
    <property type="entry name" value="Acetyltransf_1"/>
    <property type="match status" value="1"/>
</dbReference>
<dbReference type="PROSITE" id="PS51186">
    <property type="entry name" value="GNAT"/>
    <property type="match status" value="1"/>
</dbReference>
<dbReference type="PANTHER" id="PTHR43415">
    <property type="entry name" value="SPERMIDINE N(1)-ACETYLTRANSFERASE"/>
    <property type="match status" value="1"/>
</dbReference>
<sequence>MRISDTRRSRIRSSSMYEVRRAIPPSCGPLLEGEYMRLRATTPADLAFVRTVESAPENAEYVEQWPLEAHRRCLEAPDCGHWILESGAEHRAVGYAILQGLERPDGRVLLRRIAIAGKGRGFGRAAVRALARYAFERRGAACLWLSVLPANRRALRLYHSLGFVDEEPEADGEPGQARVLRLDRAAYERGGHQPPTGEA</sequence>
<reference evidence="2 3" key="1">
    <citation type="journal article" date="2020" name="Microorganisms">
        <title>Osmotic Adaptation and Compatible Solute Biosynthesis of Phototrophic Bacteria as Revealed from Genome Analyses.</title>
        <authorList>
            <person name="Imhoff J.F."/>
            <person name="Rahn T."/>
            <person name="Kunzel S."/>
            <person name="Keller A."/>
            <person name="Neulinger S.C."/>
        </authorList>
    </citation>
    <scope>NUCLEOTIDE SEQUENCE [LARGE SCALE GENOMIC DNA]</scope>
    <source>
        <strain evidence="2 3">DSM 15116</strain>
    </source>
</reference>
<dbReference type="CDD" id="cd04301">
    <property type="entry name" value="NAT_SF"/>
    <property type="match status" value="1"/>
</dbReference>
<organism evidence="2 3">
    <name type="scientific">Halorhodospira neutriphila</name>
    <dbReference type="NCBI Taxonomy" id="168379"/>
    <lineage>
        <taxon>Bacteria</taxon>
        <taxon>Pseudomonadati</taxon>
        <taxon>Pseudomonadota</taxon>
        <taxon>Gammaproteobacteria</taxon>
        <taxon>Chromatiales</taxon>
        <taxon>Ectothiorhodospiraceae</taxon>
        <taxon>Halorhodospira</taxon>
    </lineage>
</organism>
<evidence type="ECO:0000259" key="1">
    <source>
        <dbReference type="PROSITE" id="PS51186"/>
    </source>
</evidence>
<accession>A0ABS1E6G6</accession>
<dbReference type="Gene3D" id="3.40.630.30">
    <property type="match status" value="1"/>
</dbReference>
<dbReference type="SUPFAM" id="SSF55729">
    <property type="entry name" value="Acyl-CoA N-acyltransferases (Nat)"/>
    <property type="match status" value="1"/>
</dbReference>
<name>A0ABS1E6G6_9GAMM</name>
<protein>
    <recommendedName>
        <fullName evidence="1">N-acetyltransferase domain-containing protein</fullName>
    </recommendedName>
</protein>
<keyword evidence="3" id="KW-1185">Reference proteome</keyword>
<gene>
    <name evidence="2" type="ORF">CKO13_07240</name>
</gene>
<evidence type="ECO:0000313" key="3">
    <source>
        <dbReference type="Proteomes" id="UP000738126"/>
    </source>
</evidence>
<dbReference type="Proteomes" id="UP000738126">
    <property type="component" value="Unassembled WGS sequence"/>
</dbReference>
<dbReference type="InterPro" id="IPR016181">
    <property type="entry name" value="Acyl_CoA_acyltransferase"/>
</dbReference>
<feature type="domain" description="N-acetyltransferase" evidence="1">
    <location>
        <begin position="36"/>
        <end position="185"/>
    </location>
</feature>
<proteinExistence type="predicted"/>